<dbReference type="Pfam" id="PF04397">
    <property type="entry name" value="LytTR"/>
    <property type="match status" value="1"/>
</dbReference>
<keyword evidence="1" id="KW-0597">Phosphoprotein</keyword>
<organism evidence="4 5">
    <name type="scientific">Psychroflexus salis</name>
    <dbReference type="NCBI Taxonomy" id="1526574"/>
    <lineage>
        <taxon>Bacteria</taxon>
        <taxon>Pseudomonadati</taxon>
        <taxon>Bacteroidota</taxon>
        <taxon>Flavobacteriia</taxon>
        <taxon>Flavobacteriales</taxon>
        <taxon>Flavobacteriaceae</taxon>
        <taxon>Psychroflexus</taxon>
    </lineage>
</organism>
<keyword evidence="4" id="KW-0238">DNA-binding</keyword>
<dbReference type="InterPro" id="IPR007492">
    <property type="entry name" value="LytTR_DNA-bd_dom"/>
</dbReference>
<dbReference type="EMBL" id="BMGL01000005">
    <property type="protein sequence ID" value="GGE10468.1"/>
    <property type="molecule type" value="Genomic_DNA"/>
</dbReference>
<evidence type="ECO:0000313" key="4">
    <source>
        <dbReference type="EMBL" id="GGE10468.1"/>
    </source>
</evidence>
<accession>A0A916ZRF5</accession>
<gene>
    <name evidence="4" type="ORF">GCM10010831_09980</name>
</gene>
<dbReference type="PANTHER" id="PTHR37299">
    <property type="entry name" value="TRANSCRIPTIONAL REGULATOR-RELATED"/>
    <property type="match status" value="1"/>
</dbReference>
<dbReference type="AlphaFoldDB" id="A0A916ZRF5"/>
<comment type="caution">
    <text evidence="4">The sequence shown here is derived from an EMBL/GenBank/DDBJ whole genome shotgun (WGS) entry which is preliminary data.</text>
</comment>
<dbReference type="InterPro" id="IPR046947">
    <property type="entry name" value="LytR-like"/>
</dbReference>
<name>A0A916ZRF5_9FLAO</name>
<feature type="modified residue" description="4-aspartylphosphate" evidence="1">
    <location>
        <position position="56"/>
    </location>
</feature>
<dbReference type="SUPFAM" id="SSF52172">
    <property type="entry name" value="CheY-like"/>
    <property type="match status" value="1"/>
</dbReference>
<dbReference type="InterPro" id="IPR001789">
    <property type="entry name" value="Sig_transdc_resp-reg_receiver"/>
</dbReference>
<dbReference type="RefSeq" id="WP_308419933.1">
    <property type="nucleotide sequence ID" value="NZ_BMGL01000005.1"/>
</dbReference>
<dbReference type="SMART" id="SM00448">
    <property type="entry name" value="REC"/>
    <property type="match status" value="1"/>
</dbReference>
<dbReference type="Gene3D" id="3.40.50.2300">
    <property type="match status" value="1"/>
</dbReference>
<keyword evidence="5" id="KW-1185">Reference proteome</keyword>
<evidence type="ECO:0000259" key="2">
    <source>
        <dbReference type="PROSITE" id="PS50110"/>
    </source>
</evidence>
<dbReference type="Gene3D" id="2.40.50.1020">
    <property type="entry name" value="LytTr DNA-binding domain"/>
    <property type="match status" value="1"/>
</dbReference>
<dbReference type="Pfam" id="PF00072">
    <property type="entry name" value="Response_reg"/>
    <property type="match status" value="1"/>
</dbReference>
<dbReference type="InterPro" id="IPR011006">
    <property type="entry name" value="CheY-like_superfamily"/>
</dbReference>
<dbReference type="PANTHER" id="PTHR37299:SF1">
    <property type="entry name" value="STAGE 0 SPORULATION PROTEIN A HOMOLOG"/>
    <property type="match status" value="1"/>
</dbReference>
<proteinExistence type="predicted"/>
<evidence type="ECO:0000256" key="1">
    <source>
        <dbReference type="PROSITE-ProRule" id="PRU00169"/>
    </source>
</evidence>
<dbReference type="GO" id="GO:0000156">
    <property type="term" value="F:phosphorelay response regulator activity"/>
    <property type="evidence" value="ECO:0007669"/>
    <property type="project" value="InterPro"/>
</dbReference>
<dbReference type="GO" id="GO:0003677">
    <property type="term" value="F:DNA binding"/>
    <property type="evidence" value="ECO:0007669"/>
    <property type="project" value="UniProtKB-KW"/>
</dbReference>
<evidence type="ECO:0000259" key="3">
    <source>
        <dbReference type="PROSITE" id="PS50930"/>
    </source>
</evidence>
<reference evidence="4 5" key="1">
    <citation type="journal article" date="2014" name="Int. J. Syst. Evol. Microbiol.">
        <title>Complete genome sequence of Corynebacterium casei LMG S-19264T (=DSM 44701T), isolated from a smear-ripened cheese.</title>
        <authorList>
            <consortium name="US DOE Joint Genome Institute (JGI-PGF)"/>
            <person name="Walter F."/>
            <person name="Albersmeier A."/>
            <person name="Kalinowski J."/>
            <person name="Ruckert C."/>
        </authorList>
    </citation>
    <scope>NUCLEOTIDE SEQUENCE [LARGE SCALE GENOMIC DNA]</scope>
    <source>
        <strain evidence="4 5">CGMCC 1.12925</strain>
    </source>
</reference>
<evidence type="ECO:0000313" key="5">
    <source>
        <dbReference type="Proteomes" id="UP000599688"/>
    </source>
</evidence>
<dbReference type="PROSITE" id="PS50930">
    <property type="entry name" value="HTH_LYTTR"/>
    <property type="match status" value="1"/>
</dbReference>
<feature type="domain" description="Response regulatory" evidence="2">
    <location>
        <begin position="5"/>
        <end position="116"/>
    </location>
</feature>
<sequence length="252" mass="29634">MKPINCVIIEDEQAAARRLERLLKHEDLNCLAKLASVEEAVDWFANHQYPELLFLDIQLGDGLSFEIFEKVKVNASVIFTTAFDDYALRAFKLNSIDYLLKPIDQFELHTAVEKFKNQQLNKQVNLQQLQAFLQNQIQQNQYKDRFSVWVGKHLKSYTVQEIELFYSQNKATYLRNTDARSYLIDAALDQLEIELNPKQFFRISRKHIVKHSAIKEILSYSNSRLVLKLHRDLDELLIVSRERVKDFKAWLG</sequence>
<dbReference type="FunFam" id="3.40.50.2300:FF:000361">
    <property type="entry name" value="Two-component system response regulator"/>
    <property type="match status" value="1"/>
</dbReference>
<protein>
    <submittedName>
        <fullName evidence="4">DNA-binding response regulator</fullName>
    </submittedName>
</protein>
<dbReference type="SMART" id="SM00850">
    <property type="entry name" value="LytTR"/>
    <property type="match status" value="1"/>
</dbReference>
<feature type="domain" description="HTH LytTR-type" evidence="3">
    <location>
        <begin position="146"/>
        <end position="252"/>
    </location>
</feature>
<dbReference type="Proteomes" id="UP000599688">
    <property type="component" value="Unassembled WGS sequence"/>
</dbReference>
<dbReference type="PROSITE" id="PS50110">
    <property type="entry name" value="RESPONSE_REGULATORY"/>
    <property type="match status" value="1"/>
</dbReference>